<keyword evidence="4" id="KW-0479">Metal-binding</keyword>
<evidence type="ECO:0000256" key="3">
    <source>
        <dbReference type="ARBA" id="ARBA00012264"/>
    </source>
</evidence>
<keyword evidence="8" id="KW-0223">Dioxygenase</keyword>
<keyword evidence="5" id="KW-0732">Signal</keyword>
<dbReference type="Gene3D" id="2.60.120.620">
    <property type="entry name" value="q2cbj1_9rhob like domain"/>
    <property type="match status" value="1"/>
</dbReference>
<keyword evidence="10" id="KW-0408">Iron</keyword>
<keyword evidence="15" id="KW-1185">Reference proteome</keyword>
<keyword evidence="11" id="KW-0325">Glycoprotein</keyword>
<evidence type="ECO:0000256" key="2">
    <source>
        <dbReference type="ARBA" id="ARBA00004240"/>
    </source>
</evidence>
<dbReference type="PANTHER" id="PTHR10730">
    <property type="entry name" value="PROCOLLAGEN-LYSINE,2-OXOGLUTARATE 5-DIOXYGENASE/GLYCOSYLTRANSFERASE 25 FAMILY MEMBER"/>
    <property type="match status" value="1"/>
</dbReference>
<proteinExistence type="predicted"/>
<dbReference type="GO" id="GO:0046872">
    <property type="term" value="F:metal ion binding"/>
    <property type="evidence" value="ECO:0007669"/>
    <property type="project" value="UniProtKB-KW"/>
</dbReference>
<comment type="caution">
    <text evidence="14">The sequence shown here is derived from an EMBL/GenBank/DDBJ whole genome shotgun (WGS) entry which is preliminary data.</text>
</comment>
<evidence type="ECO:0000256" key="11">
    <source>
        <dbReference type="ARBA" id="ARBA00023180"/>
    </source>
</evidence>
<protein>
    <recommendedName>
        <fullName evidence="3">procollagen-lysine 5-dioxygenase</fullName>
        <ecNumber evidence="3">1.14.11.4</ecNumber>
    </recommendedName>
</protein>
<accession>A0ABD0JD95</accession>
<comment type="cofactor">
    <cofactor evidence="1">
        <name>L-ascorbate</name>
        <dbReference type="ChEBI" id="CHEBI:38290"/>
    </cofactor>
</comment>
<organism evidence="14 15">
    <name type="scientific">Batillaria attramentaria</name>
    <dbReference type="NCBI Taxonomy" id="370345"/>
    <lineage>
        <taxon>Eukaryota</taxon>
        <taxon>Metazoa</taxon>
        <taxon>Spiralia</taxon>
        <taxon>Lophotrochozoa</taxon>
        <taxon>Mollusca</taxon>
        <taxon>Gastropoda</taxon>
        <taxon>Caenogastropoda</taxon>
        <taxon>Sorbeoconcha</taxon>
        <taxon>Cerithioidea</taxon>
        <taxon>Batillariidae</taxon>
        <taxon>Batillaria</taxon>
    </lineage>
</organism>
<dbReference type="EMBL" id="JACVVK020000495">
    <property type="protein sequence ID" value="KAK7471384.1"/>
    <property type="molecule type" value="Genomic_DNA"/>
</dbReference>
<comment type="catalytic activity">
    <reaction evidence="12">
        <text>L-lysyl-[collagen] + 2-oxoglutarate + O2 = (5R)-5-hydroxy-L-lysyl-[collagen] + succinate + CO2</text>
        <dbReference type="Rhea" id="RHEA:16569"/>
        <dbReference type="Rhea" id="RHEA-COMP:12751"/>
        <dbReference type="Rhea" id="RHEA-COMP:12752"/>
        <dbReference type="ChEBI" id="CHEBI:15379"/>
        <dbReference type="ChEBI" id="CHEBI:16526"/>
        <dbReference type="ChEBI" id="CHEBI:16810"/>
        <dbReference type="ChEBI" id="CHEBI:29969"/>
        <dbReference type="ChEBI" id="CHEBI:30031"/>
        <dbReference type="ChEBI" id="CHEBI:133442"/>
        <dbReference type="EC" id="1.14.11.4"/>
    </reaction>
</comment>
<gene>
    <name evidence="14" type="ORF">BaRGS_00035990</name>
</gene>
<dbReference type="PROSITE" id="PS51471">
    <property type="entry name" value="FE2OG_OXY"/>
    <property type="match status" value="1"/>
</dbReference>
<dbReference type="InterPro" id="IPR044861">
    <property type="entry name" value="IPNS-like_FE2OG_OXY"/>
</dbReference>
<feature type="non-terminal residue" evidence="14">
    <location>
        <position position="1"/>
    </location>
</feature>
<dbReference type="InterPro" id="IPR050757">
    <property type="entry name" value="Collagen_mod_GT25"/>
</dbReference>
<dbReference type="PANTHER" id="PTHR10730:SF45">
    <property type="entry name" value="PROCOLLAGEN-LYSINE,2-OXOGLUTARATE 5-DIOXYGENASE"/>
    <property type="match status" value="1"/>
</dbReference>
<evidence type="ECO:0000313" key="14">
    <source>
        <dbReference type="EMBL" id="KAK7471384.1"/>
    </source>
</evidence>
<evidence type="ECO:0000256" key="1">
    <source>
        <dbReference type="ARBA" id="ARBA00001961"/>
    </source>
</evidence>
<evidence type="ECO:0000256" key="6">
    <source>
        <dbReference type="ARBA" id="ARBA00022824"/>
    </source>
</evidence>
<dbReference type="EC" id="1.14.11.4" evidence="3"/>
<sequence>VCAESTDELKFLPEGDLLVITVATEETDGFKHFMRSAKKYGYKVKVLGMGEEWRGGDVKNYAGGGHKVNLLKKELAKYKDDKNLLIMFTDSYDVVLTDSSDTVRERFAKFDARVVFSAEGFCWPDASLKDKYPPVKPSEKRYLNSGGFIGYAPELYEIVRYSTLRDDGDDQGYYTSIFLDRSLRGKWNMKLDTKSEIFQNLNGALGDIILKYRGSHSFLYNIVTGTSPVVVHGNGPIKVEFNRLANYLGDGWTTSSGCLSCQEDRISLDGVKMDDFPTILMGLFVEQPTPFIRDFFQRITALNYPKSKIDLFVHNKEELHRKDVTRFLDEHGKEYRSVAHISPSDNMGEAMGRNWGLEECVKKNCQYYFSVDAVAQLTDPNTLITLIEQNRTIISPMLTRPYKLWSNFWGALGKEGYYARSEDYMDLVEDKKLGLWNVPFVMNAILIQGSRVDKLRGSHVSSTQIDPDMAFCQRARDLGYFMFVTNQKRHGHLVSPDYFETHHVHNDLYNMFENPYDWEWRYIHENYSQALRPDAQIEQPCPDVYWFPIVSDTFCDEFVETMEASKKWSDGSNSDPRLAGGYENVPTVDIHMNQEKVFTGYYHNPPHAIMNFIVRYRPDEQPLLRPHHDSSTYTINIALNTPGVDFEGGGCRFIRYDCAITSPRKGWMFMHPGRLTHYHEGLRVTKGTRYIMISFVDP</sequence>
<evidence type="ECO:0000256" key="9">
    <source>
        <dbReference type="ARBA" id="ARBA00023002"/>
    </source>
</evidence>
<evidence type="ECO:0000313" key="15">
    <source>
        <dbReference type="Proteomes" id="UP001519460"/>
    </source>
</evidence>
<dbReference type="Pfam" id="PF03171">
    <property type="entry name" value="2OG-FeII_Oxy"/>
    <property type="match status" value="1"/>
</dbReference>
<keyword evidence="6" id="KW-0256">Endoplasmic reticulum</keyword>
<dbReference type="InterPro" id="IPR006620">
    <property type="entry name" value="Pro_4_hyd_alph"/>
</dbReference>
<evidence type="ECO:0000256" key="10">
    <source>
        <dbReference type="ARBA" id="ARBA00023004"/>
    </source>
</evidence>
<dbReference type="InterPro" id="IPR005123">
    <property type="entry name" value="Oxoglu/Fe-dep_dioxygenase_dom"/>
</dbReference>
<dbReference type="InterPro" id="IPR029044">
    <property type="entry name" value="Nucleotide-diphossugar_trans"/>
</dbReference>
<evidence type="ECO:0000256" key="12">
    <source>
        <dbReference type="ARBA" id="ARBA00047930"/>
    </source>
</evidence>
<evidence type="ECO:0000256" key="5">
    <source>
        <dbReference type="ARBA" id="ARBA00022729"/>
    </source>
</evidence>
<evidence type="ECO:0000256" key="7">
    <source>
        <dbReference type="ARBA" id="ARBA00022896"/>
    </source>
</evidence>
<name>A0ABD0JD95_9CAEN</name>
<evidence type="ECO:0000256" key="4">
    <source>
        <dbReference type="ARBA" id="ARBA00022723"/>
    </source>
</evidence>
<dbReference type="GO" id="GO:0031418">
    <property type="term" value="F:L-ascorbic acid binding"/>
    <property type="evidence" value="ECO:0007669"/>
    <property type="project" value="UniProtKB-KW"/>
</dbReference>
<dbReference type="GO" id="GO:0005783">
    <property type="term" value="C:endoplasmic reticulum"/>
    <property type="evidence" value="ECO:0007669"/>
    <property type="project" value="UniProtKB-SubCell"/>
</dbReference>
<feature type="domain" description="Fe2OG dioxygenase" evidence="13">
    <location>
        <begin position="605"/>
        <end position="698"/>
    </location>
</feature>
<dbReference type="AlphaFoldDB" id="A0ABD0JD95"/>
<dbReference type="GO" id="GO:0008475">
    <property type="term" value="F:procollagen-lysine 5-dioxygenase activity"/>
    <property type="evidence" value="ECO:0007669"/>
    <property type="project" value="UniProtKB-EC"/>
</dbReference>
<dbReference type="InterPro" id="IPR057589">
    <property type="entry name" value="GT_PLOD"/>
</dbReference>
<reference evidence="14 15" key="1">
    <citation type="journal article" date="2023" name="Sci. Data">
        <title>Genome assembly of the Korean intertidal mud-creeper Batillaria attramentaria.</title>
        <authorList>
            <person name="Patra A.K."/>
            <person name="Ho P.T."/>
            <person name="Jun S."/>
            <person name="Lee S.J."/>
            <person name="Kim Y."/>
            <person name="Won Y.J."/>
        </authorList>
    </citation>
    <scope>NUCLEOTIDE SEQUENCE [LARGE SCALE GENOMIC DNA]</scope>
    <source>
        <strain evidence="14">Wonlab-2016</strain>
    </source>
</reference>
<keyword evidence="9" id="KW-0560">Oxidoreductase</keyword>
<dbReference type="SMART" id="SM00702">
    <property type="entry name" value="P4Hc"/>
    <property type="match status" value="1"/>
</dbReference>
<dbReference type="SUPFAM" id="SSF53448">
    <property type="entry name" value="Nucleotide-diphospho-sugar transferases"/>
    <property type="match status" value="1"/>
</dbReference>
<evidence type="ECO:0000259" key="13">
    <source>
        <dbReference type="PROSITE" id="PS51471"/>
    </source>
</evidence>
<dbReference type="Pfam" id="PF25342">
    <property type="entry name" value="GT_PLOD"/>
    <property type="match status" value="1"/>
</dbReference>
<keyword evidence="7" id="KW-0847">Vitamin C</keyword>
<evidence type="ECO:0000256" key="8">
    <source>
        <dbReference type="ARBA" id="ARBA00022964"/>
    </source>
</evidence>
<dbReference type="Proteomes" id="UP001519460">
    <property type="component" value="Unassembled WGS sequence"/>
</dbReference>
<comment type="subcellular location">
    <subcellularLocation>
        <location evidence="2">Endoplasmic reticulum</location>
    </subcellularLocation>
</comment>